<evidence type="ECO:0000256" key="1">
    <source>
        <dbReference type="SAM" id="MobiDB-lite"/>
    </source>
</evidence>
<dbReference type="EMBL" id="BTGU01000019">
    <property type="protein sequence ID" value="GMN45032.1"/>
    <property type="molecule type" value="Genomic_DNA"/>
</dbReference>
<comment type="caution">
    <text evidence="2">The sequence shown here is derived from an EMBL/GenBank/DDBJ whole genome shotgun (WGS) entry which is preliminary data.</text>
</comment>
<evidence type="ECO:0000313" key="2">
    <source>
        <dbReference type="EMBL" id="GMN45032.1"/>
    </source>
</evidence>
<feature type="compositionally biased region" description="Polar residues" evidence="1">
    <location>
        <begin position="1"/>
        <end position="12"/>
    </location>
</feature>
<feature type="region of interest" description="Disordered" evidence="1">
    <location>
        <begin position="1"/>
        <end position="35"/>
    </location>
</feature>
<gene>
    <name evidence="2" type="ORF">TIFTF001_014233</name>
</gene>
<name>A0AA88A2D1_FICCA</name>
<dbReference type="Proteomes" id="UP001187192">
    <property type="component" value="Unassembled WGS sequence"/>
</dbReference>
<dbReference type="AlphaFoldDB" id="A0AA88A2D1"/>
<protein>
    <submittedName>
        <fullName evidence="2">Uncharacterized protein</fullName>
    </submittedName>
</protein>
<organism evidence="2 3">
    <name type="scientific">Ficus carica</name>
    <name type="common">Common fig</name>
    <dbReference type="NCBI Taxonomy" id="3494"/>
    <lineage>
        <taxon>Eukaryota</taxon>
        <taxon>Viridiplantae</taxon>
        <taxon>Streptophyta</taxon>
        <taxon>Embryophyta</taxon>
        <taxon>Tracheophyta</taxon>
        <taxon>Spermatophyta</taxon>
        <taxon>Magnoliopsida</taxon>
        <taxon>eudicotyledons</taxon>
        <taxon>Gunneridae</taxon>
        <taxon>Pentapetalae</taxon>
        <taxon>rosids</taxon>
        <taxon>fabids</taxon>
        <taxon>Rosales</taxon>
        <taxon>Moraceae</taxon>
        <taxon>Ficeae</taxon>
        <taxon>Ficus</taxon>
    </lineage>
</organism>
<keyword evidence="3" id="KW-1185">Reference proteome</keyword>
<proteinExistence type="predicted"/>
<sequence>MSSSAQRTSATESLDGAIRETDLSHATATRQRDGDSCNHAMMRIATSSRESLVLVRSKLRYGYQISSSIFVDAAQMAARLGNRSILVLHRRCSDGDFGRRKYLG</sequence>
<evidence type="ECO:0000313" key="3">
    <source>
        <dbReference type="Proteomes" id="UP001187192"/>
    </source>
</evidence>
<accession>A0AA88A2D1</accession>
<reference evidence="2" key="1">
    <citation type="submission" date="2023-07" db="EMBL/GenBank/DDBJ databases">
        <title>draft genome sequence of fig (Ficus carica).</title>
        <authorList>
            <person name="Takahashi T."/>
            <person name="Nishimura K."/>
        </authorList>
    </citation>
    <scope>NUCLEOTIDE SEQUENCE</scope>
</reference>